<dbReference type="AlphaFoldDB" id="R4MI52"/>
<protein>
    <submittedName>
        <fullName evidence="2">Uncharacterized protein</fullName>
    </submittedName>
</protein>
<gene>
    <name evidence="2" type="ORF">J113_11625</name>
</gene>
<dbReference type="Proteomes" id="UP000013548">
    <property type="component" value="Chromosome"/>
</dbReference>
<dbReference type="BioCyc" id="MTUB1310114:G13A2-1697-MONOMER"/>
<name>R4MI52_MYCTX</name>
<feature type="region of interest" description="Disordered" evidence="1">
    <location>
        <begin position="50"/>
        <end position="76"/>
    </location>
</feature>
<dbReference type="KEGG" id="mtuc:J113_11625"/>
<evidence type="ECO:0000256" key="1">
    <source>
        <dbReference type="SAM" id="MobiDB-lite"/>
    </source>
</evidence>
<organism evidence="2 3">
    <name type="scientific">Mycobacterium tuberculosis CAS/NITR204</name>
    <dbReference type="NCBI Taxonomy" id="1310114"/>
    <lineage>
        <taxon>Bacteria</taxon>
        <taxon>Bacillati</taxon>
        <taxon>Actinomycetota</taxon>
        <taxon>Actinomycetes</taxon>
        <taxon>Mycobacteriales</taxon>
        <taxon>Mycobacteriaceae</taxon>
        <taxon>Mycobacterium</taxon>
        <taxon>Mycobacterium tuberculosis complex</taxon>
    </lineage>
</organism>
<dbReference type="HOGENOM" id="CLU_144764_0_0_11"/>
<accession>R4MI52</accession>
<dbReference type="EMBL" id="CP005386">
    <property type="protein sequence ID" value="AGL27132.1"/>
    <property type="molecule type" value="Genomic_DNA"/>
</dbReference>
<proteinExistence type="predicted"/>
<reference evidence="2 3" key="1">
    <citation type="journal article" date="2013" name="Genome Announc.">
        <title>Whole-Genome Sequences of Four Clinical Isolates of Mycobacterium tuberculosis from Tamil Nadu, South India.</title>
        <authorList>
            <person name="Narayanan S."/>
            <person name="Deshpande U."/>
        </authorList>
    </citation>
    <scope>NUCLEOTIDE SEQUENCE [LARGE SCALE GENOMIC DNA]</scope>
    <source>
        <strain evidence="2 3">CAS/NITR204</strain>
    </source>
</reference>
<sequence length="115" mass="11912">MLTGVSQAMSDPAGDHVEAVARPLVFGLVTDERPADGAVGVEGVCLAERVHPQSATPGDPTGVRPQLTGEQAQQTGFAVAVSPDDADARPVVDPERDCLEHHLSRIGQVHGLGSE</sequence>
<evidence type="ECO:0000313" key="2">
    <source>
        <dbReference type="EMBL" id="AGL27132.1"/>
    </source>
</evidence>
<evidence type="ECO:0000313" key="3">
    <source>
        <dbReference type="Proteomes" id="UP000013548"/>
    </source>
</evidence>